<gene>
    <name evidence="8" type="ORF">E2562_026291</name>
</gene>
<protein>
    <submittedName>
        <fullName evidence="8">Uncharacterized protein</fullName>
    </submittedName>
</protein>
<feature type="domain" description="Disease resistance N-terminal" evidence="7">
    <location>
        <begin position="12"/>
        <end position="91"/>
    </location>
</feature>
<evidence type="ECO:0000256" key="5">
    <source>
        <dbReference type="ARBA" id="ARBA00022821"/>
    </source>
</evidence>
<evidence type="ECO:0000259" key="7">
    <source>
        <dbReference type="Pfam" id="PF18052"/>
    </source>
</evidence>
<evidence type="ECO:0000313" key="9">
    <source>
        <dbReference type="Proteomes" id="UP000479710"/>
    </source>
</evidence>
<dbReference type="Gene3D" id="3.40.50.300">
    <property type="entry name" value="P-loop containing nucleotide triphosphate hydrolases"/>
    <property type="match status" value="1"/>
</dbReference>
<evidence type="ECO:0000256" key="2">
    <source>
        <dbReference type="ARBA" id="ARBA00022614"/>
    </source>
</evidence>
<keyword evidence="9" id="KW-1185">Reference proteome</keyword>
<keyword evidence="2" id="KW-0433">Leucine-rich repeat</keyword>
<dbReference type="Proteomes" id="UP000479710">
    <property type="component" value="Unassembled WGS sequence"/>
</dbReference>
<dbReference type="InterPro" id="IPR027417">
    <property type="entry name" value="P-loop_NTPase"/>
</dbReference>
<keyword evidence="3" id="KW-0677">Repeat</keyword>
<proteinExistence type="inferred from homology"/>
<dbReference type="Pfam" id="PF18052">
    <property type="entry name" value="Rx_N"/>
    <property type="match status" value="1"/>
</dbReference>
<feature type="domain" description="NB-ARC" evidence="6">
    <location>
        <begin position="186"/>
        <end position="339"/>
    </location>
</feature>
<evidence type="ECO:0000256" key="4">
    <source>
        <dbReference type="ARBA" id="ARBA00022741"/>
    </source>
</evidence>
<sequence>MKVLEDLVAPAFVADLVSRFITFLISRYRDRACFEDTTLKLELLALKIHAVIEEAEHRHVAGNRSLLVWLKKLMEGMYQAYYVLDNALHPQDDQYANSVVTSGRSLSLSRFSCPAKRPHTVTTNSSVQNNGSIEQLCATLAFLEDSAANMRDLILLLACCPAIPRQPVSNFQTDGKHMFGRLVEREQIISFLMQPGNNLGILPIVGSPDAGKCTIVKYVCNDERVRNCFDMILYSYGSILQVNLTEDVLETVISCGHVLHQTSVSGCKKHLIVIKNTHEVVIDNLAWATLCATLRSMTSGSKIIIISENNIRDLGTIGALRIKPLPQEEYWYFFRSLAFGSSNPEEHPNLAVVARQIAGALNCSFFGAKVLGRLLRANLDKQFWHTVLDTVYRFHSMMQRDKHFTKLSIARVALKVLPVPLRLKSASQTGEASELPGFTVEELLDGSVLAAEKEMEVVLWESAYQPSYRYTVVCERVEKPLCTVTKRRKQK</sequence>
<dbReference type="SUPFAM" id="SSF52540">
    <property type="entry name" value="P-loop containing nucleoside triphosphate hydrolases"/>
    <property type="match status" value="1"/>
</dbReference>
<dbReference type="InterPro" id="IPR041118">
    <property type="entry name" value="Rx_N"/>
</dbReference>
<dbReference type="GO" id="GO:0006952">
    <property type="term" value="P:defense response"/>
    <property type="evidence" value="ECO:0007669"/>
    <property type="project" value="UniProtKB-KW"/>
</dbReference>
<name>A0A6G1C9A8_9ORYZ</name>
<dbReference type="PANTHER" id="PTHR33377:SF106">
    <property type="entry name" value="OS11G0474500 PROTEIN"/>
    <property type="match status" value="1"/>
</dbReference>
<dbReference type="InterPro" id="IPR002182">
    <property type="entry name" value="NB-ARC"/>
</dbReference>
<dbReference type="EMBL" id="SPHZ02000010">
    <property type="protein sequence ID" value="KAF0896587.1"/>
    <property type="molecule type" value="Genomic_DNA"/>
</dbReference>
<accession>A0A6G1C9A8</accession>
<evidence type="ECO:0000256" key="3">
    <source>
        <dbReference type="ARBA" id="ARBA00022737"/>
    </source>
</evidence>
<comment type="caution">
    <text evidence="8">The sequence shown here is derived from an EMBL/GenBank/DDBJ whole genome shotgun (WGS) entry which is preliminary data.</text>
</comment>
<comment type="similarity">
    <text evidence="1">Belongs to the disease resistance NB-LRR family.</text>
</comment>
<reference evidence="8 9" key="1">
    <citation type="submission" date="2019-11" db="EMBL/GenBank/DDBJ databases">
        <title>Whole genome sequence of Oryza granulata.</title>
        <authorList>
            <person name="Li W."/>
        </authorList>
    </citation>
    <scope>NUCLEOTIDE SEQUENCE [LARGE SCALE GENOMIC DNA]</scope>
    <source>
        <strain evidence="9">cv. Menghai</strain>
        <tissue evidence="8">Leaf</tissue>
    </source>
</reference>
<keyword evidence="5" id="KW-0611">Plant defense</keyword>
<keyword evidence="4" id="KW-0547">Nucleotide-binding</keyword>
<dbReference type="PANTHER" id="PTHR33377">
    <property type="entry name" value="OS10G0134700 PROTEIN-RELATED"/>
    <property type="match status" value="1"/>
</dbReference>
<dbReference type="Pfam" id="PF00931">
    <property type="entry name" value="NB-ARC"/>
    <property type="match status" value="1"/>
</dbReference>
<dbReference type="GO" id="GO:0043531">
    <property type="term" value="F:ADP binding"/>
    <property type="evidence" value="ECO:0007669"/>
    <property type="project" value="InterPro"/>
</dbReference>
<evidence type="ECO:0000259" key="6">
    <source>
        <dbReference type="Pfam" id="PF00931"/>
    </source>
</evidence>
<evidence type="ECO:0000256" key="1">
    <source>
        <dbReference type="ARBA" id="ARBA00008894"/>
    </source>
</evidence>
<organism evidence="8 9">
    <name type="scientific">Oryza meyeriana var. granulata</name>
    <dbReference type="NCBI Taxonomy" id="110450"/>
    <lineage>
        <taxon>Eukaryota</taxon>
        <taxon>Viridiplantae</taxon>
        <taxon>Streptophyta</taxon>
        <taxon>Embryophyta</taxon>
        <taxon>Tracheophyta</taxon>
        <taxon>Spermatophyta</taxon>
        <taxon>Magnoliopsida</taxon>
        <taxon>Liliopsida</taxon>
        <taxon>Poales</taxon>
        <taxon>Poaceae</taxon>
        <taxon>BOP clade</taxon>
        <taxon>Oryzoideae</taxon>
        <taxon>Oryzeae</taxon>
        <taxon>Oryzinae</taxon>
        <taxon>Oryza</taxon>
        <taxon>Oryza meyeriana</taxon>
    </lineage>
</organism>
<evidence type="ECO:0000313" key="8">
    <source>
        <dbReference type="EMBL" id="KAF0896587.1"/>
    </source>
</evidence>
<dbReference type="AlphaFoldDB" id="A0A6G1C9A8"/>
<dbReference type="OrthoDB" id="649868at2759"/>